<dbReference type="Proteomes" id="UP000885847">
    <property type="component" value="Unassembled WGS sequence"/>
</dbReference>
<sequence>GYGPDGSLPYEDTTWKWFDMEFNSAHGNTGNNYEYMGSISIPADAPYGYYDYCVRYSFDHGPWIYADLSGTGSKGYNYNYSPSDAGVLYITPKAGEISLNELYYDTPFSGDSAAFVEIYGPAGAPLDSIHIVGVNGNGGSYYQDIDLTGYTIPADGFFVVGDNCDNADTVTSAVEYQNGPDNIMLLLIAGGDTTVLDAVGYGYADTTTWVFTGETAPTVDPGPAALIRLPDGDDTDNNLADFYATKVVTPGLPNYPVIDTTIYGLQYSTTGVSPFVDSAVVVTGVVTGGHDVFSGAFYIQSGNGPWNGIYVYDNYGHSVNTGDSITIAGIVSEYNGLTELTAPCHITNHGTASNPPSPYETTPGDVDTNEALEGVLVRLNSVVVSDSMNGYGEWKVTDGADTCIVDDDGNYSFVTHVGWHIASLTGVVKYSYGDYKIEPRNDADIVVGNDVSLDSIISPSGPMNAGDSITPECYVVNLGKTAIDSFFVYLVVDTNGYPVHTDSVLVHGSDFVNDTADVVFSKWYLDNYLPNIPTWTFYTAWSVDVDASNDTMSVQYNYTGVKDIPTSFSAHLVQSIGIAGVGIKLGIPEKVKVELAVIDRAGRIVRKENTVLEPGYHTWKIDGLPAGIYFYRLKAGNYKKTDRFIIIR</sequence>
<protein>
    <submittedName>
        <fullName evidence="1">T9SS type A sorting domain-containing protein</fullName>
    </submittedName>
</protein>
<name>A0A7C0VC22_UNCW3</name>
<dbReference type="PANTHER" id="PTHR42834:SF1">
    <property type="entry name" value="ENDONUCLEASE_EXONUCLEASE_PHOSPHATASE FAMILY PROTEIN (AFU_ORTHOLOGUE AFUA_3G09210)"/>
    <property type="match status" value="1"/>
</dbReference>
<gene>
    <name evidence="1" type="ORF">ENF18_02910</name>
</gene>
<dbReference type="NCBIfam" id="TIGR04183">
    <property type="entry name" value="Por_Secre_tail"/>
    <property type="match status" value="1"/>
</dbReference>
<dbReference type="PANTHER" id="PTHR42834">
    <property type="entry name" value="ENDONUCLEASE/EXONUCLEASE/PHOSPHATASE FAMILY PROTEIN (AFU_ORTHOLOGUE AFUA_3G09210)"/>
    <property type="match status" value="1"/>
</dbReference>
<dbReference type="CDD" id="cd04486">
    <property type="entry name" value="YhcR_OBF_like"/>
    <property type="match status" value="1"/>
</dbReference>
<comment type="caution">
    <text evidence="1">The sequence shown here is derived from an EMBL/GenBank/DDBJ whole genome shotgun (WGS) entry which is preliminary data.</text>
</comment>
<evidence type="ECO:0000313" key="1">
    <source>
        <dbReference type="EMBL" id="HDI82728.1"/>
    </source>
</evidence>
<dbReference type="AlphaFoldDB" id="A0A7C0VC22"/>
<proteinExistence type="predicted"/>
<reference evidence="1" key="1">
    <citation type="journal article" date="2020" name="mSystems">
        <title>Genome- and Community-Level Interaction Insights into Carbon Utilization and Element Cycling Functions of Hydrothermarchaeota in Hydrothermal Sediment.</title>
        <authorList>
            <person name="Zhou Z."/>
            <person name="Liu Y."/>
            <person name="Xu W."/>
            <person name="Pan J."/>
            <person name="Luo Z.H."/>
            <person name="Li M."/>
        </authorList>
    </citation>
    <scope>NUCLEOTIDE SEQUENCE [LARGE SCALE GENOMIC DNA]</scope>
    <source>
        <strain evidence="1">HyVt-102</strain>
    </source>
</reference>
<organism evidence="1">
    <name type="scientific">candidate division WOR-3 bacterium</name>
    <dbReference type="NCBI Taxonomy" id="2052148"/>
    <lineage>
        <taxon>Bacteria</taxon>
        <taxon>Bacteria division WOR-3</taxon>
    </lineage>
</organism>
<accession>A0A7C0VC22</accession>
<feature type="non-terminal residue" evidence="1">
    <location>
        <position position="1"/>
    </location>
</feature>
<dbReference type="InterPro" id="IPR026444">
    <property type="entry name" value="Secre_tail"/>
</dbReference>
<dbReference type="EMBL" id="DQWE01000136">
    <property type="protein sequence ID" value="HDI82728.1"/>
    <property type="molecule type" value="Genomic_DNA"/>
</dbReference>